<keyword evidence="2" id="KW-1185">Reference proteome</keyword>
<protein>
    <submittedName>
        <fullName evidence="1">Uncharacterized protein</fullName>
    </submittedName>
</protein>
<reference evidence="1 2" key="1">
    <citation type="submission" date="2019-05" db="EMBL/GenBank/DDBJ databases">
        <title>Another draft genome of Portunus trituberculatus and its Hox gene families provides insights of decapod evolution.</title>
        <authorList>
            <person name="Jeong J.-H."/>
            <person name="Song I."/>
            <person name="Kim S."/>
            <person name="Choi T."/>
            <person name="Kim D."/>
            <person name="Ryu S."/>
            <person name="Kim W."/>
        </authorList>
    </citation>
    <scope>NUCLEOTIDE SEQUENCE [LARGE SCALE GENOMIC DNA]</scope>
    <source>
        <tissue evidence="1">Muscle</tissue>
    </source>
</reference>
<dbReference type="AlphaFoldDB" id="A0A5B7JQR5"/>
<accession>A0A5B7JQR5</accession>
<evidence type="ECO:0000313" key="2">
    <source>
        <dbReference type="Proteomes" id="UP000324222"/>
    </source>
</evidence>
<gene>
    <name evidence="1" type="ORF">E2C01_094556</name>
</gene>
<evidence type="ECO:0000313" key="1">
    <source>
        <dbReference type="EMBL" id="MPC99160.1"/>
    </source>
</evidence>
<name>A0A5B7JQR5_PORTR</name>
<comment type="caution">
    <text evidence="1">The sequence shown here is derived from an EMBL/GenBank/DDBJ whole genome shotgun (WGS) entry which is preliminary data.</text>
</comment>
<proteinExistence type="predicted"/>
<dbReference type="EMBL" id="VSRR010117199">
    <property type="protein sequence ID" value="MPC99160.1"/>
    <property type="molecule type" value="Genomic_DNA"/>
</dbReference>
<sequence>MMCRHVGIVEAPLLQRSTPSTVVLPEQ</sequence>
<organism evidence="1 2">
    <name type="scientific">Portunus trituberculatus</name>
    <name type="common">Swimming crab</name>
    <name type="synonym">Neptunus trituberculatus</name>
    <dbReference type="NCBI Taxonomy" id="210409"/>
    <lineage>
        <taxon>Eukaryota</taxon>
        <taxon>Metazoa</taxon>
        <taxon>Ecdysozoa</taxon>
        <taxon>Arthropoda</taxon>
        <taxon>Crustacea</taxon>
        <taxon>Multicrustacea</taxon>
        <taxon>Malacostraca</taxon>
        <taxon>Eumalacostraca</taxon>
        <taxon>Eucarida</taxon>
        <taxon>Decapoda</taxon>
        <taxon>Pleocyemata</taxon>
        <taxon>Brachyura</taxon>
        <taxon>Eubrachyura</taxon>
        <taxon>Portunoidea</taxon>
        <taxon>Portunidae</taxon>
        <taxon>Portuninae</taxon>
        <taxon>Portunus</taxon>
    </lineage>
</organism>
<dbReference type="Proteomes" id="UP000324222">
    <property type="component" value="Unassembled WGS sequence"/>
</dbReference>